<gene>
    <name evidence="1" type="ORF">SAMN04488513_101137</name>
</gene>
<name>A0A1M6APQ7_9FLAO</name>
<reference evidence="2" key="1">
    <citation type="submission" date="2016-11" db="EMBL/GenBank/DDBJ databases">
        <authorList>
            <person name="Varghese N."/>
            <person name="Submissions S."/>
        </authorList>
    </citation>
    <scope>NUCLEOTIDE SEQUENCE [LARGE SCALE GENOMIC DNA]</scope>
    <source>
        <strain evidence="2">DSM 19858</strain>
    </source>
</reference>
<protein>
    <submittedName>
        <fullName evidence="1">Uncharacterized protein</fullName>
    </submittedName>
</protein>
<dbReference type="STRING" id="192903.SAMN04488513_101137"/>
<keyword evidence="2" id="KW-1185">Reference proteome</keyword>
<sequence length="162" mass="18713">MNITAKEFRTIKPFESYTENDVQGGLTKSVLDIYLYIYDNFSVMNFVADYNKQNPLEVFGNTPKEKRLVQLNNLNKSIEKGNDPVSIGKYSLLDNNLIEMKWNYYYGEDIELIFKGEILLNGDALKGTFYKNGEVDIPSRVYYNIDKPLPDPLIPEDDEDMA</sequence>
<accession>A0A1M6APQ7</accession>
<proteinExistence type="predicted"/>
<dbReference type="AlphaFoldDB" id="A0A1M6APQ7"/>
<evidence type="ECO:0000313" key="2">
    <source>
        <dbReference type="Proteomes" id="UP000184543"/>
    </source>
</evidence>
<evidence type="ECO:0000313" key="1">
    <source>
        <dbReference type="EMBL" id="SHI38387.1"/>
    </source>
</evidence>
<dbReference type="EMBL" id="FQYU01000001">
    <property type="protein sequence ID" value="SHI38387.1"/>
    <property type="molecule type" value="Genomic_DNA"/>
</dbReference>
<dbReference type="RefSeq" id="WP_139278049.1">
    <property type="nucleotide sequence ID" value="NZ_FQYU01000001.1"/>
</dbReference>
<organism evidence="1 2">
    <name type="scientific">Pseudozobellia thermophila</name>
    <dbReference type="NCBI Taxonomy" id="192903"/>
    <lineage>
        <taxon>Bacteria</taxon>
        <taxon>Pseudomonadati</taxon>
        <taxon>Bacteroidota</taxon>
        <taxon>Flavobacteriia</taxon>
        <taxon>Flavobacteriales</taxon>
        <taxon>Flavobacteriaceae</taxon>
        <taxon>Pseudozobellia</taxon>
    </lineage>
</organism>
<dbReference type="Proteomes" id="UP000184543">
    <property type="component" value="Unassembled WGS sequence"/>
</dbReference>
<dbReference type="OrthoDB" id="1456407at2"/>